<dbReference type="InterPro" id="IPR003439">
    <property type="entry name" value="ABC_transporter-like_ATP-bd"/>
</dbReference>
<sequence length="303" mass="32794">MPVDLQRPGPGDRRHHSHAGALCAGLATDLREELSMATLELRNTSSVTPPVQLRNVVRQFGPQRVIDGLDLDIAAGEFVALLGASGSGKTTLLRTLAGLDDIDSGELRVPVARAAVFQEPRLMPWKSAWKNVVLGLRINDAKARAEAALTEVGLAHRLNAFPATLSGGEAQRVALARGLVREPKLLLLDEPFAALDALTRIRMHQLIIDLWRKHTPAVLLVTHDVDEAILLADRVIVLADGKLADDIRVDLPRQRDSGQAGFQAIRSRLLGLLGVKTQAADTATQEPAHDVTLSALRRFANAR</sequence>
<name>A0A0Q0FZT3_PSEA0</name>
<reference evidence="9 10" key="1">
    <citation type="submission" date="2015-09" db="EMBL/GenBank/DDBJ databases">
        <title>Genome announcement of multiple Pseudomonas syringae strains.</title>
        <authorList>
            <person name="Thakur S."/>
            <person name="Wang P.W."/>
            <person name="Gong Y."/>
            <person name="Weir B.S."/>
            <person name="Guttman D.S."/>
        </authorList>
    </citation>
    <scope>NUCLEOTIDE SEQUENCE [LARGE SCALE GENOMIC DNA]</scope>
    <source>
        <strain evidence="9 10">ICMP3962</strain>
    </source>
</reference>
<evidence type="ECO:0000313" key="10">
    <source>
        <dbReference type="Proteomes" id="UP000050266"/>
    </source>
</evidence>
<keyword evidence="4" id="KW-0547">Nucleotide-binding</keyword>
<evidence type="ECO:0000256" key="2">
    <source>
        <dbReference type="ARBA" id="ARBA00022448"/>
    </source>
</evidence>
<keyword evidence="5 9" id="KW-0067">ATP-binding</keyword>
<dbReference type="Proteomes" id="UP000050266">
    <property type="component" value="Unassembled WGS sequence"/>
</dbReference>
<dbReference type="SMART" id="SM00382">
    <property type="entry name" value="AAA"/>
    <property type="match status" value="1"/>
</dbReference>
<dbReference type="InterPro" id="IPR050166">
    <property type="entry name" value="ABC_transporter_ATP-bind"/>
</dbReference>
<comment type="similarity">
    <text evidence="1">Belongs to the ABC transporter superfamily.</text>
</comment>
<dbReference type="AlphaFoldDB" id="A0A0Q0FZT3"/>
<dbReference type="Gene3D" id="3.40.50.300">
    <property type="entry name" value="P-loop containing nucleotide triphosphate hydrolases"/>
    <property type="match status" value="1"/>
</dbReference>
<dbReference type="PANTHER" id="PTHR42788">
    <property type="entry name" value="TAURINE IMPORT ATP-BINDING PROTEIN-RELATED"/>
    <property type="match status" value="1"/>
</dbReference>
<dbReference type="PROSITE" id="PS50893">
    <property type="entry name" value="ABC_TRANSPORTER_2"/>
    <property type="match status" value="1"/>
</dbReference>
<evidence type="ECO:0000256" key="7">
    <source>
        <dbReference type="ARBA" id="ARBA00023136"/>
    </source>
</evidence>
<dbReference type="GO" id="GO:0005524">
    <property type="term" value="F:ATP binding"/>
    <property type="evidence" value="ECO:0007669"/>
    <property type="project" value="UniProtKB-KW"/>
</dbReference>
<dbReference type="InterPro" id="IPR003593">
    <property type="entry name" value="AAA+_ATPase"/>
</dbReference>
<keyword evidence="7" id="KW-0472">Membrane</keyword>
<gene>
    <name evidence="9" type="ORF">ALO41_05079</name>
</gene>
<comment type="caution">
    <text evidence="9">The sequence shown here is derived from an EMBL/GenBank/DDBJ whole genome shotgun (WGS) entry which is preliminary data.</text>
</comment>
<dbReference type="PANTHER" id="PTHR42788:SF17">
    <property type="entry name" value="ALIPHATIC SULFONATES IMPORT ATP-BINDING PROTEIN SSUB"/>
    <property type="match status" value="1"/>
</dbReference>
<organism evidence="9 10">
    <name type="scientific">Pseudomonas amygdali pv. ulmi</name>
    <dbReference type="NCBI Taxonomy" id="251720"/>
    <lineage>
        <taxon>Bacteria</taxon>
        <taxon>Pseudomonadati</taxon>
        <taxon>Pseudomonadota</taxon>
        <taxon>Gammaproteobacteria</taxon>
        <taxon>Pseudomonadales</taxon>
        <taxon>Pseudomonadaceae</taxon>
        <taxon>Pseudomonas</taxon>
        <taxon>Pseudomonas amygdali</taxon>
    </lineage>
</organism>
<dbReference type="InterPro" id="IPR017871">
    <property type="entry name" value="ABC_transporter-like_CS"/>
</dbReference>
<evidence type="ECO:0000256" key="6">
    <source>
        <dbReference type="ARBA" id="ARBA00022967"/>
    </source>
</evidence>
<dbReference type="GO" id="GO:0016887">
    <property type="term" value="F:ATP hydrolysis activity"/>
    <property type="evidence" value="ECO:0007669"/>
    <property type="project" value="InterPro"/>
</dbReference>
<keyword evidence="3" id="KW-1003">Cell membrane</keyword>
<accession>A0A0Q0FZT3</accession>
<evidence type="ECO:0000313" key="9">
    <source>
        <dbReference type="EMBL" id="KPZ05973.1"/>
    </source>
</evidence>
<dbReference type="EMBL" id="LJRQ01000427">
    <property type="protein sequence ID" value="KPZ05973.1"/>
    <property type="molecule type" value="Genomic_DNA"/>
</dbReference>
<evidence type="ECO:0000256" key="5">
    <source>
        <dbReference type="ARBA" id="ARBA00022840"/>
    </source>
</evidence>
<evidence type="ECO:0000259" key="8">
    <source>
        <dbReference type="PROSITE" id="PS50893"/>
    </source>
</evidence>
<evidence type="ECO:0000256" key="3">
    <source>
        <dbReference type="ARBA" id="ARBA00022475"/>
    </source>
</evidence>
<dbReference type="SUPFAM" id="SSF52540">
    <property type="entry name" value="P-loop containing nucleoside triphosphate hydrolases"/>
    <property type="match status" value="1"/>
</dbReference>
<proteinExistence type="inferred from homology"/>
<feature type="domain" description="ABC transporter" evidence="8">
    <location>
        <begin position="51"/>
        <end position="265"/>
    </location>
</feature>
<dbReference type="PATRIC" id="fig|251720.4.peg.3109"/>
<evidence type="ECO:0000256" key="1">
    <source>
        <dbReference type="ARBA" id="ARBA00005417"/>
    </source>
</evidence>
<keyword evidence="2" id="KW-0813">Transport</keyword>
<protein>
    <submittedName>
        <fullName evidence="9">Aliphatic sulfonates import ATP-binding protein SsuB</fullName>
    </submittedName>
</protein>
<dbReference type="Pfam" id="PF00005">
    <property type="entry name" value="ABC_tran"/>
    <property type="match status" value="1"/>
</dbReference>
<evidence type="ECO:0000256" key="4">
    <source>
        <dbReference type="ARBA" id="ARBA00022741"/>
    </source>
</evidence>
<keyword evidence="6" id="KW-1278">Translocase</keyword>
<dbReference type="InterPro" id="IPR027417">
    <property type="entry name" value="P-loop_NTPase"/>
</dbReference>
<dbReference type="PROSITE" id="PS00211">
    <property type="entry name" value="ABC_TRANSPORTER_1"/>
    <property type="match status" value="1"/>
</dbReference>